<dbReference type="RefSeq" id="WP_009054497.1">
    <property type="nucleotide sequence ID" value="NZ_AJYA01000016.1"/>
</dbReference>
<dbReference type="InterPro" id="IPR018490">
    <property type="entry name" value="cNMP-bd_dom_sf"/>
</dbReference>
<dbReference type="EMBL" id="AJYA01000016">
    <property type="protein sequence ID" value="EIM77204.1"/>
    <property type="molecule type" value="Genomic_DNA"/>
</dbReference>
<dbReference type="InterPro" id="IPR014710">
    <property type="entry name" value="RmlC-like_jellyroll"/>
</dbReference>
<keyword evidence="1" id="KW-0808">Transferase</keyword>
<dbReference type="GO" id="GO:0016740">
    <property type="term" value="F:transferase activity"/>
    <property type="evidence" value="ECO:0007669"/>
    <property type="project" value="UniProtKB-KW"/>
</dbReference>
<keyword evidence="2" id="KW-1185">Reference proteome</keyword>
<protein>
    <submittedName>
        <fullName evidence="1">CBS domain and cyclic nucleotide-regulated nucleotidyltransferase</fullName>
    </submittedName>
</protein>
<dbReference type="AlphaFoldDB" id="I5C5V2"/>
<proteinExistence type="predicted"/>
<dbReference type="STRING" id="1189621.A3SI_07989"/>
<dbReference type="Proteomes" id="UP000005551">
    <property type="component" value="Unassembled WGS sequence"/>
</dbReference>
<accession>I5C5V2</accession>
<comment type="caution">
    <text evidence="1">The sequence shown here is derived from an EMBL/GenBank/DDBJ whole genome shotgun (WGS) entry which is preliminary data.</text>
</comment>
<organism evidence="1 2">
    <name type="scientific">Nitritalea halalkaliphila LW7</name>
    <dbReference type="NCBI Taxonomy" id="1189621"/>
    <lineage>
        <taxon>Bacteria</taxon>
        <taxon>Pseudomonadati</taxon>
        <taxon>Bacteroidota</taxon>
        <taxon>Cytophagia</taxon>
        <taxon>Cytophagales</taxon>
        <taxon>Cyclobacteriaceae</taxon>
        <taxon>Nitritalea</taxon>
    </lineage>
</organism>
<dbReference type="SUPFAM" id="SSF51206">
    <property type="entry name" value="cAMP-binding domain-like"/>
    <property type="match status" value="1"/>
</dbReference>
<name>I5C5V2_9BACT</name>
<sequence>MANVIVQRVAEFLKLFPPFSFIGAEALETLASKAEIKFFEAGDFVFKAGDKPANHFYVLREVL</sequence>
<gene>
    <name evidence="1" type="ORF">A3SI_07989</name>
</gene>
<evidence type="ECO:0000313" key="1">
    <source>
        <dbReference type="EMBL" id="EIM77204.1"/>
    </source>
</evidence>
<dbReference type="Gene3D" id="2.60.120.10">
    <property type="entry name" value="Jelly Rolls"/>
    <property type="match status" value="1"/>
</dbReference>
<evidence type="ECO:0000313" key="2">
    <source>
        <dbReference type="Proteomes" id="UP000005551"/>
    </source>
</evidence>
<reference evidence="1 2" key="1">
    <citation type="submission" date="2012-05" db="EMBL/GenBank/DDBJ databases">
        <title>Genome sequence of Nitritalea halalkaliphila LW7.</title>
        <authorList>
            <person name="Jangir P.K."/>
            <person name="Singh A."/>
            <person name="Shivaji S."/>
            <person name="Sharma R."/>
        </authorList>
    </citation>
    <scope>NUCLEOTIDE SEQUENCE [LARGE SCALE GENOMIC DNA]</scope>
    <source>
        <strain evidence="1 2">LW7</strain>
    </source>
</reference>